<keyword evidence="1" id="KW-0732">Signal</keyword>
<protein>
    <submittedName>
        <fullName evidence="2">Uncharacterized protein</fullName>
    </submittedName>
</protein>
<feature type="chain" id="PRO_5003041892" evidence="1">
    <location>
        <begin position="25"/>
        <end position="125"/>
    </location>
</feature>
<sequence>MNNKSKISLYLFVLFIFLILNVYGETYDVEYTEDYKYVENIDEMEGLDEIEYTEYIDEIEELHSQPPTKKPKEPPSPCNPKCDKKHVCKDYVCQLKCQFVLCKPNYFCAYDTVGFGYCLPNSKKS</sequence>
<dbReference type="AlphaFoldDB" id="D3B3K2"/>
<evidence type="ECO:0000313" key="3">
    <source>
        <dbReference type="Proteomes" id="UP000001396"/>
    </source>
</evidence>
<evidence type="ECO:0000256" key="1">
    <source>
        <dbReference type="SAM" id="SignalP"/>
    </source>
</evidence>
<organism evidence="2 3">
    <name type="scientific">Heterostelium pallidum (strain ATCC 26659 / Pp 5 / PN500)</name>
    <name type="common">Cellular slime mold</name>
    <name type="synonym">Polysphondylium pallidum</name>
    <dbReference type="NCBI Taxonomy" id="670386"/>
    <lineage>
        <taxon>Eukaryota</taxon>
        <taxon>Amoebozoa</taxon>
        <taxon>Evosea</taxon>
        <taxon>Eumycetozoa</taxon>
        <taxon>Dictyostelia</taxon>
        <taxon>Acytosteliales</taxon>
        <taxon>Acytosteliaceae</taxon>
        <taxon>Heterostelium</taxon>
    </lineage>
</organism>
<dbReference type="GeneID" id="31358493"/>
<dbReference type="EMBL" id="ADBJ01000010">
    <property type="protein sequence ID" value="EFA83900.1"/>
    <property type="molecule type" value="Genomic_DNA"/>
</dbReference>
<proteinExistence type="predicted"/>
<comment type="caution">
    <text evidence="2">The sequence shown here is derived from an EMBL/GenBank/DDBJ whole genome shotgun (WGS) entry which is preliminary data.</text>
</comment>
<gene>
    <name evidence="2" type="ORF">PPL_02970</name>
</gene>
<feature type="signal peptide" evidence="1">
    <location>
        <begin position="1"/>
        <end position="24"/>
    </location>
</feature>
<dbReference type="RefSeq" id="XP_020436017.1">
    <property type="nucleotide sequence ID" value="XM_020573945.1"/>
</dbReference>
<name>D3B3K2_HETP5</name>
<reference evidence="2 3" key="1">
    <citation type="journal article" date="2011" name="Genome Res.">
        <title>Phylogeny-wide analysis of social amoeba genomes highlights ancient origins for complex intercellular communication.</title>
        <authorList>
            <person name="Heidel A.J."/>
            <person name="Lawal H.M."/>
            <person name="Felder M."/>
            <person name="Schilde C."/>
            <person name="Helps N.R."/>
            <person name="Tunggal B."/>
            <person name="Rivero F."/>
            <person name="John U."/>
            <person name="Schleicher M."/>
            <person name="Eichinger L."/>
            <person name="Platzer M."/>
            <person name="Noegel A.A."/>
            <person name="Schaap P."/>
            <person name="Gloeckner G."/>
        </authorList>
    </citation>
    <scope>NUCLEOTIDE SEQUENCE [LARGE SCALE GENOMIC DNA]</scope>
    <source>
        <strain evidence="3">ATCC 26659 / Pp 5 / PN500</strain>
    </source>
</reference>
<evidence type="ECO:0000313" key="2">
    <source>
        <dbReference type="EMBL" id="EFA83900.1"/>
    </source>
</evidence>
<accession>D3B3K2</accession>
<dbReference type="InParanoid" id="D3B3K2"/>
<dbReference type="Proteomes" id="UP000001396">
    <property type="component" value="Unassembled WGS sequence"/>
</dbReference>
<keyword evidence="3" id="KW-1185">Reference proteome</keyword>